<dbReference type="Proteomes" id="UP000830768">
    <property type="component" value="Chromosome 8"/>
</dbReference>
<keyword evidence="2" id="KW-1185">Reference proteome</keyword>
<dbReference type="EMBL" id="CP090036">
    <property type="protein sequence ID" value="UPK99226.1"/>
    <property type="molecule type" value="Genomic_DNA"/>
</dbReference>
<evidence type="ECO:0000313" key="1">
    <source>
        <dbReference type="EMBL" id="UPK99226.1"/>
    </source>
</evidence>
<organism evidence="1 2">
    <name type="scientific">Fusarium solani subsp. cucurbitae</name>
    <name type="common">Neocosmosporum cucurbitae</name>
    <dbReference type="NCBI Taxonomy" id="2747967"/>
    <lineage>
        <taxon>Eukaryota</taxon>
        <taxon>Fungi</taxon>
        <taxon>Dikarya</taxon>
        <taxon>Ascomycota</taxon>
        <taxon>Pezizomycotina</taxon>
        <taxon>Sordariomycetes</taxon>
        <taxon>Hypocreomycetidae</taxon>
        <taxon>Hypocreales</taxon>
        <taxon>Nectriaceae</taxon>
        <taxon>Fusarium</taxon>
        <taxon>Fusarium solani species complex</taxon>
    </lineage>
</organism>
<name>A0ACD3ZDK9_FUSSC</name>
<evidence type="ECO:0000313" key="2">
    <source>
        <dbReference type="Proteomes" id="UP000830768"/>
    </source>
</evidence>
<protein>
    <submittedName>
        <fullName evidence="1">Uncharacterized protein</fullName>
    </submittedName>
</protein>
<proteinExistence type="predicted"/>
<reference evidence="1" key="1">
    <citation type="submission" date="2021-11" db="EMBL/GenBank/DDBJ databases">
        <title>Fusarium solani-melongenae Genome sequencing and assembly.</title>
        <authorList>
            <person name="Xie S."/>
            <person name="Huang L."/>
            <person name="Zhang X."/>
        </authorList>
    </citation>
    <scope>NUCLEOTIDE SEQUENCE</scope>
    <source>
        <strain evidence="1">CRI 24-3</strain>
    </source>
</reference>
<sequence length="155" mass="17858">MDPFFKLPPEIRWIAKTFPDPFGQSPYDRDIISKLHCIFSRIIIFIEDYVSKAIDPYPPRAYLALPYIVSSGDRLFKGKIVGIKPVSFSSLTASEKRRLVGAFLKHEMICKVYNPQVWSTLRDTHYATLLSEEDGKLLPTELKELYCVHEYIKGA</sequence>
<accession>A0ACD3ZDK9</accession>
<gene>
    <name evidence="1" type="ORF">LCI18_010161</name>
</gene>